<gene>
    <name evidence="1" type="ORF">JMUB3870_1543</name>
    <name evidence="2" type="ORF">JMUB3935_1617</name>
</gene>
<sequence length="449" mass="52567">MAKILIAGLGKGIKKDGKYRETNYSIEKIDKENIIYKNESFITSALEKHFEIDKTIYIGTVGSMWDNLYSYYCNKYNLKEDEDYTFELLEASSNATQDSEFSEINIKKFNDIFEGKARIILTKFGMNTNEIFENFNLIMEIGNMLNDGDEIYLDITHSFRSNAMWMFLVINYITNVLDKNVEVKMISYGMFEAKYKKEVIENGETKEIEISPVVNLKAFFDLMKWIKGANELKNYGNSYTILEMIDDKDVNKKIRTFSDSLNLNYLGTIKRNLESIKKIMDKIDSIEGPGKLIIPDIVKDFIEIFGNIEKEYEFLFKIAEWNFNQKRYAMVAININEGLREFVAGILEIKDRVSDFNDENSGIFKYFKKIRQSIEYKPNNTKGTFDKKEEKIYKIFEHTRKIRNEIAHSKGEKDTAINDVESLKNYVKDIDTIISDKGFIKYLKLKYNV</sequence>
<protein>
    <submittedName>
        <fullName evidence="2">CRISPR-associated protein Cas13a like protein</fullName>
    </submittedName>
</protein>
<dbReference type="Proteomes" id="UP000321378">
    <property type="component" value="Chromosome"/>
</dbReference>
<dbReference type="NCBIfam" id="TIGR02549">
    <property type="entry name" value="CRISPR_DxTHG"/>
    <property type="match status" value="1"/>
</dbReference>
<keyword evidence="4" id="KW-1185">Reference proteome</keyword>
<dbReference type="Proteomes" id="UP000422644">
    <property type="component" value="Chromosome"/>
</dbReference>
<dbReference type="SUPFAM" id="SSF160980">
    <property type="entry name" value="SSO1389-like"/>
    <property type="match status" value="1"/>
</dbReference>
<dbReference type="InterPro" id="IPR011742">
    <property type="entry name" value="CRISPR-assoc_prot_TM1812"/>
</dbReference>
<reference evidence="2 3" key="2">
    <citation type="submission" date="2019-07" db="EMBL/GenBank/DDBJ databases">
        <title>Complete Genome Sequence of Leptotrichia trevisanii Strain JMUB3935.</title>
        <authorList>
            <person name="Watanabe S."/>
            <person name="Cui L."/>
        </authorList>
    </citation>
    <scope>NUCLEOTIDE SEQUENCE [LARGE SCALE GENOMIC DNA]</scope>
    <source>
        <strain evidence="2 3">JMUB3935</strain>
    </source>
</reference>
<dbReference type="RefSeq" id="WP_172619099.1">
    <property type="nucleotide sequence ID" value="NZ_AP019831.1"/>
</dbReference>
<dbReference type="EMBL" id="AP019831">
    <property type="protein sequence ID" value="BBM45424.1"/>
    <property type="molecule type" value="Genomic_DNA"/>
</dbReference>
<organism evidence="2 3">
    <name type="scientific">Leptotrichia trevisanii</name>
    <dbReference type="NCBI Taxonomy" id="109328"/>
    <lineage>
        <taxon>Bacteria</taxon>
        <taxon>Fusobacteriati</taxon>
        <taxon>Fusobacteriota</taxon>
        <taxon>Fusobacteriia</taxon>
        <taxon>Fusobacteriales</taxon>
        <taxon>Leptotrichiaceae</taxon>
        <taxon>Leptotrichia</taxon>
    </lineage>
</organism>
<name>A0A510KLQ5_9FUSO</name>
<evidence type="ECO:0000313" key="1">
    <source>
        <dbReference type="EMBL" id="BBM45424.1"/>
    </source>
</evidence>
<dbReference type="InterPro" id="IPR013383">
    <property type="entry name" value="CRISPR-assoc_prot_DxTHG_CS"/>
</dbReference>
<evidence type="ECO:0000313" key="4">
    <source>
        <dbReference type="Proteomes" id="UP000422644"/>
    </source>
</evidence>
<reference evidence="1 4" key="1">
    <citation type="submission" date="2019-07" db="EMBL/GenBank/DDBJ databases">
        <title>Complete Genome Sequence of Leptotrichia trevisanii Strain JMUB3870.</title>
        <authorList>
            <person name="Watanabe S."/>
            <person name="Cui L."/>
        </authorList>
    </citation>
    <scope>NUCLEOTIDE SEQUENCE [LARGE SCALE GENOMIC DNA]</scope>
    <source>
        <strain evidence="1 4">JMUB3870</strain>
    </source>
</reference>
<dbReference type="STRING" id="1122173.GCA_000482505_00799"/>
<dbReference type="EMBL" id="AP019840">
    <property type="protein sequence ID" value="BBM52638.1"/>
    <property type="molecule type" value="Genomic_DNA"/>
</dbReference>
<accession>A0A510KLQ5</accession>
<evidence type="ECO:0000313" key="2">
    <source>
        <dbReference type="EMBL" id="BBM52638.1"/>
    </source>
</evidence>
<dbReference type="NCBIfam" id="TIGR02221">
    <property type="entry name" value="cas_TM1812"/>
    <property type="match status" value="1"/>
</dbReference>
<dbReference type="AlphaFoldDB" id="A0A510KLQ5"/>
<proteinExistence type="predicted"/>
<evidence type="ECO:0000313" key="3">
    <source>
        <dbReference type="Proteomes" id="UP000321378"/>
    </source>
</evidence>